<name>A0A0R3XDN2_HYDTA</name>
<sequence length="29" mass="3255">MSLGLSCGVHSGYVGGTDEHIFLFRRRCR</sequence>
<proteinExistence type="predicted"/>
<reference evidence="1 2" key="2">
    <citation type="submission" date="2018-11" db="EMBL/GenBank/DDBJ databases">
        <authorList>
            <consortium name="Pathogen Informatics"/>
        </authorList>
    </citation>
    <scope>NUCLEOTIDE SEQUENCE [LARGE SCALE GENOMIC DNA]</scope>
</reference>
<protein>
    <submittedName>
        <fullName evidence="1 3">Uncharacterized protein</fullName>
    </submittedName>
</protein>
<dbReference type="Proteomes" id="UP000274429">
    <property type="component" value="Unassembled WGS sequence"/>
</dbReference>
<evidence type="ECO:0000313" key="2">
    <source>
        <dbReference type="Proteomes" id="UP000274429"/>
    </source>
</evidence>
<dbReference type="WBParaSite" id="TTAC_0001165901-mRNA-1">
    <property type="protein sequence ID" value="TTAC_0001165901-mRNA-1"/>
    <property type="gene ID" value="TTAC_0001165901"/>
</dbReference>
<evidence type="ECO:0000313" key="3">
    <source>
        <dbReference type="WBParaSite" id="TTAC_0001165901-mRNA-1"/>
    </source>
</evidence>
<reference evidence="3" key="1">
    <citation type="submission" date="2017-02" db="UniProtKB">
        <authorList>
            <consortium name="WormBaseParasite"/>
        </authorList>
    </citation>
    <scope>IDENTIFICATION</scope>
</reference>
<gene>
    <name evidence="1" type="ORF">TTAC_LOCUS11642</name>
</gene>
<accession>A0A0R3XDN2</accession>
<keyword evidence="2" id="KW-1185">Reference proteome</keyword>
<evidence type="ECO:0000313" key="1">
    <source>
        <dbReference type="EMBL" id="VDM37666.1"/>
    </source>
</evidence>
<dbReference type="AlphaFoldDB" id="A0A0R3XDN2"/>
<dbReference type="EMBL" id="UYWX01026373">
    <property type="protein sequence ID" value="VDM37666.1"/>
    <property type="molecule type" value="Genomic_DNA"/>
</dbReference>
<organism evidence="3">
    <name type="scientific">Hydatigena taeniaeformis</name>
    <name type="common">Feline tapeworm</name>
    <name type="synonym">Taenia taeniaeformis</name>
    <dbReference type="NCBI Taxonomy" id="6205"/>
    <lineage>
        <taxon>Eukaryota</taxon>
        <taxon>Metazoa</taxon>
        <taxon>Spiralia</taxon>
        <taxon>Lophotrochozoa</taxon>
        <taxon>Platyhelminthes</taxon>
        <taxon>Cestoda</taxon>
        <taxon>Eucestoda</taxon>
        <taxon>Cyclophyllidea</taxon>
        <taxon>Taeniidae</taxon>
        <taxon>Hydatigera</taxon>
    </lineage>
</organism>